<gene>
    <name evidence="10" type="ORF">AEth_01370</name>
</gene>
<dbReference type="CDD" id="cd08168">
    <property type="entry name" value="Cytochrom_C3"/>
    <property type="match status" value="1"/>
</dbReference>
<accession>A0A8B3S0C9</accession>
<evidence type="ECO:0000259" key="9">
    <source>
        <dbReference type="Pfam" id="PF14522"/>
    </source>
</evidence>
<comment type="caution">
    <text evidence="10">The sequence shown here is derived from an EMBL/GenBank/DDBJ whole genome shotgun (WGS) entry which is preliminary data.</text>
</comment>
<keyword evidence="7" id="KW-1133">Transmembrane helix</keyword>
<organism evidence="10 11">
    <name type="scientific">Candidatus Argoarchaeum ethanivorans</name>
    <dbReference type="NCBI Taxonomy" id="2608793"/>
    <lineage>
        <taxon>Archaea</taxon>
        <taxon>Methanobacteriati</taxon>
        <taxon>Methanobacteriota</taxon>
        <taxon>Stenosarchaea group</taxon>
        <taxon>Methanomicrobia</taxon>
        <taxon>Methanosarcinales</taxon>
        <taxon>Methanosarcinales incertae sedis</taxon>
        <taxon>GOM Arc I cluster</taxon>
        <taxon>Candidatus Argoarchaeum</taxon>
    </lineage>
</organism>
<keyword evidence="6" id="KW-0408">Iron</keyword>
<dbReference type="Gene3D" id="2.60.98.40">
    <property type="match status" value="2"/>
</dbReference>
<dbReference type="SUPFAM" id="SSF48695">
    <property type="entry name" value="Multiheme cytochromes"/>
    <property type="match status" value="6"/>
</dbReference>
<dbReference type="InterPro" id="IPR006457">
    <property type="entry name" value="S_layer-rel_Mac"/>
</dbReference>
<evidence type="ECO:0000256" key="2">
    <source>
        <dbReference type="ARBA" id="ARBA00022617"/>
    </source>
</evidence>
<keyword evidence="2" id="KW-0349">Heme</keyword>
<proteinExistence type="predicted"/>
<keyword evidence="7" id="KW-0472">Membrane</keyword>
<dbReference type="PROSITE" id="PS51257">
    <property type="entry name" value="PROKAR_LIPOPROTEIN"/>
    <property type="match status" value="1"/>
</dbReference>
<keyword evidence="1" id="KW-0813">Transport</keyword>
<evidence type="ECO:0000256" key="6">
    <source>
        <dbReference type="ARBA" id="ARBA00023004"/>
    </source>
</evidence>
<reference evidence="11" key="1">
    <citation type="submission" date="2019-01" db="EMBL/GenBank/DDBJ databases">
        <title>Anaerobic oxidation of ethane by archaea from a marine hydrocarbon seep.</title>
        <authorList>
            <person name="Musat F."/>
        </authorList>
    </citation>
    <scope>NUCLEOTIDE SEQUENCE [LARGE SCALE GENOMIC DNA]</scope>
</reference>
<feature type="domain" description="Cytochrome c7-like" evidence="9">
    <location>
        <begin position="1577"/>
        <end position="1646"/>
    </location>
</feature>
<dbReference type="InterPro" id="IPR051829">
    <property type="entry name" value="Multiheme_Cytochr_ET"/>
</dbReference>
<evidence type="ECO:0000256" key="7">
    <source>
        <dbReference type="SAM" id="Phobius"/>
    </source>
</evidence>
<dbReference type="Gene3D" id="1.10.3820.10">
    <property type="entry name" value="Di-heme elbow motif domain"/>
    <property type="match status" value="1"/>
</dbReference>
<keyword evidence="5" id="KW-0249">Electron transport</keyword>
<keyword evidence="7" id="KW-0812">Transmembrane</keyword>
<name>A0A8B3S0C9_9EURY</name>
<evidence type="ECO:0000256" key="4">
    <source>
        <dbReference type="ARBA" id="ARBA00022729"/>
    </source>
</evidence>
<evidence type="ECO:0000256" key="1">
    <source>
        <dbReference type="ARBA" id="ARBA00022448"/>
    </source>
</evidence>
<dbReference type="PANTHER" id="PTHR35038:SF8">
    <property type="entry name" value="C-TYPE POLYHEME CYTOCHROME OMCC"/>
    <property type="match status" value="1"/>
</dbReference>
<dbReference type="InterPro" id="IPR029467">
    <property type="entry name" value="Cyt_c7-like"/>
</dbReference>
<dbReference type="InterPro" id="IPR038266">
    <property type="entry name" value="NapC/NirT_cytc_sf"/>
</dbReference>
<evidence type="ECO:0000256" key="3">
    <source>
        <dbReference type="ARBA" id="ARBA00022723"/>
    </source>
</evidence>
<dbReference type="Pfam" id="PF14522">
    <property type="entry name" value="Cytochrome_C7"/>
    <property type="match status" value="1"/>
</dbReference>
<dbReference type="GO" id="GO:0046872">
    <property type="term" value="F:metal ion binding"/>
    <property type="evidence" value="ECO:0007669"/>
    <property type="project" value="UniProtKB-KW"/>
</dbReference>
<evidence type="ECO:0000313" key="11">
    <source>
        <dbReference type="Proteomes" id="UP000291831"/>
    </source>
</evidence>
<feature type="domain" description="S-layer family duplication" evidence="8">
    <location>
        <begin position="1335"/>
        <end position="1421"/>
    </location>
</feature>
<dbReference type="PANTHER" id="PTHR35038">
    <property type="entry name" value="DISSIMILATORY SULFITE REDUCTASE SIRA"/>
    <property type="match status" value="1"/>
</dbReference>
<keyword evidence="4" id="KW-0732">Signal</keyword>
<dbReference type="InterPro" id="IPR036280">
    <property type="entry name" value="Multihaem_cyt_sf"/>
</dbReference>
<evidence type="ECO:0000259" key="8">
    <source>
        <dbReference type="Pfam" id="PF07752"/>
    </source>
</evidence>
<dbReference type="Pfam" id="PF07752">
    <property type="entry name" value="S-layer"/>
    <property type="match status" value="1"/>
</dbReference>
<keyword evidence="3" id="KW-0479">Metal-binding</keyword>
<protein>
    <submittedName>
        <fullName evidence="10">Uncharacterized protein</fullName>
    </submittedName>
</protein>
<dbReference type="EMBL" id="RPGO01000030">
    <property type="protein sequence ID" value="RZB29228.1"/>
    <property type="molecule type" value="Genomic_DNA"/>
</dbReference>
<evidence type="ECO:0000256" key="5">
    <source>
        <dbReference type="ARBA" id="ARBA00022982"/>
    </source>
</evidence>
<sequence length="2145" mass="238137">MKNACTGRTLLLIISFLVLVFSACTVIVKAETYTVTLGYGQTPYQLGYLSNGDTTGWNWWDTEIGMQQKNLVLVSIMENTTPVSGLSPQSWIRDSTTKKSGGYSWNAEKGTHSWHYLDNYDTTGAPWQDIDLTGYPETTSLSTKIFNWFKRMFIGAETSSDQTINLTFWNQYRMMDSGGFVKVSVDMGATWDTLAEYSGNSSGWTQESINLTQYSGQKVFVAFHFISNNNNNNGEWWIDDITVETSDGNIIFSNGAETRAPKLTATIYYPHYDYAGDHFSTKSETIELSENYIHQIYYGTFTYPNDAYAGRYTIEFSTTIGSEDLSASTSFNTTLWGCQARGCHDSWSPQSDLSVRNPVTAMHPDNITSNIKGSCLTMCHSTYSSQFLRATPIHLHDIKYGHEGGFIYGESGWVTIFNNSNTNVQLYRKSSVGRKIPQTKFNIPSHVTDADCTQCHTSFIHSQSGKDTYDIAVPHSLNGSYLGRSGVHYNVSCEACHGIYYKSEGHGLIYPQFDGVTTLNDTIGDYEPEFMSYEAVTKTYIIDVNSGTINVTVDGDDPLYEIFLTLVGPVDDVNGLQDLNTGDKWQGTYTVPSVNGTAVFAEGSKICYPVGDKLHTTSFNAVPKSGTWIAKIFSRSPGMFNYTITSNHSIQSKPIIHIPWNCSECHNPGASGDLSGAKTSKPIPSWDNNGLSHTHADTNDDGMDDVTCRLCHNSFHDISIRNCTDCHTQRPGGHAVADYYEMEYTGCMLCHNDPHVEPEAAAGGDCTDCHLEGGANVTSGIPIINKTGFFGSIHRNITGQFSQTNYTSISRVCWGCHVNYTQQLIDSSHTKRVTDLPACEDCHDTGTPLNSEYLNQTPLQVREHQPNGEDIQTDSNCTICHNKSLTIAPPTENVKYPRAKNYISHYGRQRTDMWVVENNQVITNCSYCHTGGGREFYCVFVDPSNADITHGTNCTSCHGSGRIHDKSLEVPIMSKDNEACLVCHSNKTEFEGAEFRTSAHANIFCVDCHTPRQVFKDIIVNRESYTYNFSMVSNITCLNATLDWNGSSILNLTLYAPDTNYTGTRINISSPQLGNWTAIVCDVSGDTEFTLTIDVDMKHGEEYKAKICEECHISGFADTPIVYKHIPDQSSVPTNASCALCHAQGAHHATTIEISASHYLKKESLETRDCIRCHTGIVDGWGNAPDQGDHVHYTTINKTLVANQQWKLVDNYSLTLIETTRDAAIFKFEKDEEILREELIVKGDVFKYEVCGIAPGKTTIVNLTVNRLFTAKDRYVAELSGTILASRIHRETENKACWGCHDSQYRANAPEGTDYYVLKKDIENVTLARMPVNLTDNETIMLDIGESLNLTCGYILYVADVNIKRGGAKLRLYKNETLVDDVIINEGCYFTYEERLLDRKIDVIRVKLDRVFIGAAPSIVLSNIRVIAGKQKTLSATTQVLQSGIPLKYLPLDSYITVGEKPETFHVYTLTPGGYSSDCISCHSGDGVAPIKIDIDQFKRGVHAGLNKDADYFSFITDDANKACWACHGNGSSGEPVRHPTPYFGNCTPQTCIHCHGHSKFGAKQVYTHYQGAEISTTSACWDCHSNMLLEDKHTQASASHYSTREDLLNTSDCSVCHNNETNAPEWGSAPQVIKHNSNNTCTRCHAGEGLTNFHKPGITITRECKDCHVNKERCEELNLTVIRTHYPGAPEDSADTLKNYNYTCEMCHNATNTTLHESLEVVRGNQTMGYCFQCHSIEGEFSHKPEAQIKIFRHGRGIKVKSGCEACHDPKGVSIFHAPSMVGKTGIIGARNFALDCIECHEEHEGREYQPFEGIRCIDCHTEYGASHYSTAEIEIVNRTETCGLCHNPEADLYHNLTHIEANVSEEALRPCYVCHGEEIDLFNETQQKAVGITRGTMATIGNVSDEPLRTCSSCHNATGESRFHFDTYSRGTVQNPDWKDWTPGNITGCKDCHTYHGGCSPFNATNMGTEGRSPKGTAHGFAPNCTICHGGEDPISFHSLAATEFLPRVVVTLEPNTVAIGEVSVLRVTVVLPPLMKIVRAEYFIDILGIKGKGKHLKYIIGENGESSAVVGDTINTSMMSYGEHFIFVRVKDSAGHWSKTGIGVLKVVKPRKLVITEFILKICIPAVIIIFGLLYFAWRRFR</sequence>
<evidence type="ECO:0000313" key="10">
    <source>
        <dbReference type="EMBL" id="RZB29228.1"/>
    </source>
</evidence>
<dbReference type="Gene3D" id="3.90.10.10">
    <property type="entry name" value="Cytochrome C3"/>
    <property type="match status" value="2"/>
</dbReference>
<dbReference type="Gene3D" id="2.60.120.260">
    <property type="entry name" value="Galactose-binding domain-like"/>
    <property type="match status" value="1"/>
</dbReference>
<feature type="transmembrane region" description="Helical" evidence="7">
    <location>
        <begin position="2121"/>
        <end position="2141"/>
    </location>
</feature>
<dbReference type="Proteomes" id="UP000291831">
    <property type="component" value="Unassembled WGS sequence"/>
</dbReference>